<dbReference type="Proteomes" id="UP000681722">
    <property type="component" value="Unassembled WGS sequence"/>
</dbReference>
<dbReference type="SUPFAM" id="SSF56281">
    <property type="entry name" value="Metallo-hydrolase/oxidoreductase"/>
    <property type="match status" value="1"/>
</dbReference>
<sequence>MSFIRPSFFRRHLWNDPFDNFLGSNFDWYDPFDEYDRSIFPIHTPQLNWIREPERRRASTYQRGQSTEKFRVQLNVAGFTPDTVKTNIEGNKLIITAKQEERDGDDFHVREFRKSYDIPEHADKSNLASYITPNNMLIVELPVNNPIHQQQMLDSHQKYRGSDQSEHERQIATTHSDSNQNGQQLAPKGYSPFDFGSFYGSTFGPKIVDGPSGEKKIDMNLDMKGYTPEQIKVSVKDNDVCVQAEQSYRDNNRSSRSYSYKQVTLPPGTQIENLQSTLTQDGHLKIEAPYRPLQAFKIIPLGVKGGSDESNLSAYLVTTEGSSAYICLDAGTLYAGVYKSVEYGVWGKNAVPDKIFRDNIKAYLISHAHIDHVNGLITNSAEEHKDKIKPIYALRNVIDNLREHYFNWNSWPNMGNNGQYPINRYHYNVLQEGEKLSILKDPDITVTPYSLSHSKVGFSSKTYGSTAFLIESHGNYLLYLGDTGADEIEKTDKLQHLWSKVAPLIKQKKLRAIFIEVSFQ</sequence>
<evidence type="ECO:0000256" key="3">
    <source>
        <dbReference type="SAM" id="MobiDB-lite"/>
    </source>
</evidence>
<protein>
    <recommendedName>
        <fullName evidence="4">SHSP domain-containing protein</fullName>
    </recommendedName>
</protein>
<dbReference type="AlphaFoldDB" id="A0A815RWX0"/>
<dbReference type="OrthoDB" id="10060792at2759"/>
<dbReference type="PRINTS" id="PR00388">
    <property type="entry name" value="PDIESTERASE2"/>
</dbReference>
<evidence type="ECO:0000259" key="4">
    <source>
        <dbReference type="PROSITE" id="PS01031"/>
    </source>
</evidence>
<comment type="caution">
    <text evidence="5">The sequence shown here is derived from an EMBL/GenBank/DDBJ whole genome shotgun (WGS) entry which is preliminary data.</text>
</comment>
<accession>A0A815RWX0</accession>
<dbReference type="Gene3D" id="3.60.15.10">
    <property type="entry name" value="Ribonuclease Z/Hydroxyacylglutathione hydrolase-like"/>
    <property type="match status" value="1"/>
</dbReference>
<dbReference type="GO" id="GO:0047555">
    <property type="term" value="F:3',5'-cyclic-GMP phosphodiesterase activity"/>
    <property type="evidence" value="ECO:0007669"/>
    <property type="project" value="TreeGrafter"/>
</dbReference>
<dbReference type="PROSITE" id="PS01031">
    <property type="entry name" value="SHSP"/>
    <property type="match status" value="2"/>
</dbReference>
<evidence type="ECO:0000256" key="2">
    <source>
        <dbReference type="RuleBase" id="RU003616"/>
    </source>
</evidence>
<evidence type="ECO:0000256" key="1">
    <source>
        <dbReference type="PROSITE-ProRule" id="PRU00285"/>
    </source>
</evidence>
<feature type="region of interest" description="Disordered" evidence="3">
    <location>
        <begin position="151"/>
        <end position="187"/>
    </location>
</feature>
<dbReference type="InterPro" id="IPR002068">
    <property type="entry name" value="A-crystallin/Hsp20_dom"/>
</dbReference>
<dbReference type="InterPro" id="IPR000396">
    <property type="entry name" value="Pdiesterase2"/>
</dbReference>
<dbReference type="CDD" id="cd06526">
    <property type="entry name" value="metazoan_ACD"/>
    <property type="match status" value="2"/>
</dbReference>
<reference evidence="5" key="1">
    <citation type="submission" date="2021-02" db="EMBL/GenBank/DDBJ databases">
        <authorList>
            <person name="Nowell W R."/>
        </authorList>
    </citation>
    <scope>NUCLEOTIDE SEQUENCE</scope>
</reference>
<feature type="compositionally biased region" description="Polar residues" evidence="3">
    <location>
        <begin position="171"/>
        <end position="184"/>
    </location>
</feature>
<gene>
    <name evidence="5" type="ORF">GPM918_LOCUS35876</name>
    <name evidence="6" type="ORF">SRO942_LOCUS36603</name>
</gene>
<feature type="non-terminal residue" evidence="5">
    <location>
        <position position="1"/>
    </location>
</feature>
<proteinExistence type="inferred from homology"/>
<feature type="compositionally biased region" description="Basic and acidic residues" evidence="3">
    <location>
        <begin position="155"/>
        <end position="170"/>
    </location>
</feature>
<evidence type="ECO:0000313" key="5">
    <source>
        <dbReference type="EMBL" id="CAF1481872.1"/>
    </source>
</evidence>
<dbReference type="Pfam" id="PF02112">
    <property type="entry name" value="PDEase_II"/>
    <property type="match status" value="1"/>
</dbReference>
<keyword evidence="7" id="KW-1185">Reference proteome</keyword>
<dbReference type="PANTHER" id="PTHR28283:SF1">
    <property type="entry name" value="3',5'-CYCLIC-NUCLEOTIDE PHOSPHODIESTERASE 1"/>
    <property type="match status" value="1"/>
</dbReference>
<dbReference type="InterPro" id="IPR008978">
    <property type="entry name" value="HSP20-like_chaperone"/>
</dbReference>
<feature type="domain" description="SHSP" evidence="4">
    <location>
        <begin position="198"/>
        <end position="304"/>
    </location>
</feature>
<dbReference type="InterPro" id="IPR036866">
    <property type="entry name" value="RibonucZ/Hydroxyglut_hydro"/>
</dbReference>
<organism evidence="5 7">
    <name type="scientific">Didymodactylos carnosus</name>
    <dbReference type="NCBI Taxonomy" id="1234261"/>
    <lineage>
        <taxon>Eukaryota</taxon>
        <taxon>Metazoa</taxon>
        <taxon>Spiralia</taxon>
        <taxon>Gnathifera</taxon>
        <taxon>Rotifera</taxon>
        <taxon>Eurotatoria</taxon>
        <taxon>Bdelloidea</taxon>
        <taxon>Philodinida</taxon>
        <taxon>Philodinidae</taxon>
        <taxon>Didymodactylos</taxon>
    </lineage>
</organism>
<evidence type="ECO:0000313" key="6">
    <source>
        <dbReference type="EMBL" id="CAF4346781.1"/>
    </source>
</evidence>
<dbReference type="Gene3D" id="2.60.40.790">
    <property type="match status" value="2"/>
</dbReference>
<dbReference type="PANTHER" id="PTHR28283">
    <property type="entry name" value="3',5'-CYCLIC-NUCLEOTIDE PHOSPHODIESTERASE 1"/>
    <property type="match status" value="1"/>
</dbReference>
<dbReference type="Pfam" id="PF00011">
    <property type="entry name" value="HSP20"/>
    <property type="match status" value="2"/>
</dbReference>
<dbReference type="GO" id="GO:0004115">
    <property type="term" value="F:3',5'-cyclic-AMP phosphodiesterase activity"/>
    <property type="evidence" value="ECO:0007669"/>
    <property type="project" value="InterPro"/>
</dbReference>
<name>A0A815RWX0_9BILA</name>
<dbReference type="Proteomes" id="UP000663829">
    <property type="component" value="Unassembled WGS sequence"/>
</dbReference>
<dbReference type="GO" id="GO:1902660">
    <property type="term" value="P:negative regulation of glucose mediated signaling pathway"/>
    <property type="evidence" value="ECO:0007669"/>
    <property type="project" value="TreeGrafter"/>
</dbReference>
<dbReference type="EMBL" id="CAJNOQ010021173">
    <property type="protein sequence ID" value="CAF1481872.1"/>
    <property type="molecule type" value="Genomic_DNA"/>
</dbReference>
<dbReference type="CDD" id="cd07735">
    <property type="entry name" value="class_II_PDE_MBL-fold"/>
    <property type="match status" value="1"/>
</dbReference>
<comment type="similarity">
    <text evidence="1 2">Belongs to the small heat shock protein (HSP20) family.</text>
</comment>
<evidence type="ECO:0000313" key="7">
    <source>
        <dbReference type="Proteomes" id="UP000663829"/>
    </source>
</evidence>
<feature type="domain" description="SHSP" evidence="4">
    <location>
        <begin position="52"/>
        <end position="158"/>
    </location>
</feature>
<dbReference type="SUPFAM" id="SSF49764">
    <property type="entry name" value="HSP20-like chaperones"/>
    <property type="match status" value="2"/>
</dbReference>
<dbReference type="EMBL" id="CAJOBC010086659">
    <property type="protein sequence ID" value="CAF4346781.1"/>
    <property type="molecule type" value="Genomic_DNA"/>
</dbReference>
<dbReference type="GO" id="GO:0006198">
    <property type="term" value="P:cAMP catabolic process"/>
    <property type="evidence" value="ECO:0007669"/>
    <property type="project" value="InterPro"/>
</dbReference>